<feature type="coiled-coil region" evidence="1">
    <location>
        <begin position="17"/>
        <end position="58"/>
    </location>
</feature>
<dbReference type="NCBIfam" id="TIGR03544">
    <property type="entry name" value="DivI1A_domain"/>
    <property type="match status" value="1"/>
</dbReference>
<dbReference type="AlphaFoldDB" id="U2SPU2"/>
<dbReference type="RefSeq" id="WP_021765711.1">
    <property type="nucleotide sequence ID" value="NZ_KI272795.1"/>
</dbReference>
<proteinExistence type="predicted"/>
<dbReference type="OrthoDB" id="3209732at2"/>
<dbReference type="Proteomes" id="UP000016605">
    <property type="component" value="Unassembled WGS sequence"/>
</dbReference>
<evidence type="ECO:0000313" key="3">
    <source>
        <dbReference type="Proteomes" id="UP000016605"/>
    </source>
</evidence>
<feature type="coiled-coil region" evidence="1">
    <location>
        <begin position="104"/>
        <end position="146"/>
    </location>
</feature>
<dbReference type="InterPro" id="IPR019933">
    <property type="entry name" value="DivIVA_domain"/>
</dbReference>
<keyword evidence="2" id="KW-0687">Ribonucleoprotein</keyword>
<evidence type="ECO:0000256" key="1">
    <source>
        <dbReference type="SAM" id="Coils"/>
    </source>
</evidence>
<organism evidence="2 3">
    <name type="scientific">Leifsonia aquatica ATCC 14665</name>
    <dbReference type="NCBI Taxonomy" id="1358026"/>
    <lineage>
        <taxon>Bacteria</taxon>
        <taxon>Bacillati</taxon>
        <taxon>Actinomycetota</taxon>
        <taxon>Actinomycetes</taxon>
        <taxon>Micrococcales</taxon>
        <taxon>Microbacteriaceae</taxon>
        <taxon>Leifsonia</taxon>
    </lineage>
</organism>
<gene>
    <name evidence="2" type="ORF">N136_04658</name>
</gene>
<dbReference type="Gene3D" id="6.10.250.660">
    <property type="match status" value="1"/>
</dbReference>
<dbReference type="HOGENOM" id="CLU_1471211_0_0_11"/>
<keyword evidence="1" id="KW-0175">Coiled coil</keyword>
<comment type="caution">
    <text evidence="2">The sequence shown here is derived from an EMBL/GenBank/DDBJ whole genome shotgun (WGS) entry which is preliminary data.</text>
</comment>
<dbReference type="GO" id="GO:0005840">
    <property type="term" value="C:ribosome"/>
    <property type="evidence" value="ECO:0007669"/>
    <property type="project" value="UniProtKB-KW"/>
</dbReference>
<protein>
    <submittedName>
        <fullName evidence="2">Putative ribosomal protein L29</fullName>
    </submittedName>
</protein>
<evidence type="ECO:0000313" key="2">
    <source>
        <dbReference type="EMBL" id="ERK67423.1"/>
    </source>
</evidence>
<feature type="non-terminal residue" evidence="2">
    <location>
        <position position="184"/>
    </location>
</feature>
<sequence>MAIDESNFTQVFRGYDKDEVDKAVQELRRELIKSNTQASDSTKEIKRLQLRIDELSAEIEEVGSPTYSGLGTKLENTLRVAEEQSTRLIAQADIDAEKLRAGVADEIEKVKKAAAQQAERLIADATARATTALEDAQIEATELQAKTRADKETLLNDAMREAAGIRGAVATEAAELRATSKREA</sequence>
<dbReference type="EMBL" id="AWVQ01000857">
    <property type="protein sequence ID" value="ERK67423.1"/>
    <property type="molecule type" value="Genomic_DNA"/>
</dbReference>
<keyword evidence="2" id="KW-0689">Ribosomal protein</keyword>
<name>U2SPU2_LEIAQ</name>
<reference evidence="2 3" key="1">
    <citation type="submission" date="2013-08" db="EMBL/GenBank/DDBJ databases">
        <authorList>
            <person name="Weinstock G."/>
            <person name="Sodergren E."/>
            <person name="Wylie T."/>
            <person name="Fulton L."/>
            <person name="Fulton R."/>
            <person name="Fronick C."/>
            <person name="O'Laughlin M."/>
            <person name="Godfrey J."/>
            <person name="Miner T."/>
            <person name="Herter B."/>
            <person name="Appelbaum E."/>
            <person name="Cordes M."/>
            <person name="Lek S."/>
            <person name="Wollam A."/>
            <person name="Pepin K.H."/>
            <person name="Palsikar V.B."/>
            <person name="Mitreva M."/>
            <person name="Wilson R.K."/>
        </authorList>
    </citation>
    <scope>NUCLEOTIDE SEQUENCE [LARGE SCALE GENOMIC DNA]</scope>
    <source>
        <strain evidence="2 3">ATCC 14665</strain>
    </source>
</reference>
<accession>U2SPU2</accession>